<dbReference type="PANTHER" id="PTHR43877:SF2">
    <property type="entry name" value="AMINOALKYLPHOSPHONATE N-ACETYLTRANSFERASE-RELATED"/>
    <property type="match status" value="1"/>
</dbReference>
<proteinExistence type="predicted"/>
<dbReference type="Gene3D" id="3.40.630.30">
    <property type="match status" value="1"/>
</dbReference>
<name>A0A7X0JIF4_9HYPH</name>
<dbReference type="EMBL" id="JACHBU010000002">
    <property type="protein sequence ID" value="MBB6508123.1"/>
    <property type="molecule type" value="Genomic_DNA"/>
</dbReference>
<sequence>MTEIVRIDESFTGWEDLLTLIMSSFAYMDGVIDPPSSAHRLTLVSLEQKARDEIAFVAVEEGQLAGCVFLKPEPGCLYVGKLAISPAFQSRGIGRHLLSVAEDIARQRGLPALRLETRIELTGNHTTFARWGFVKTAENAHAGYARTTSIEMRKRLSQTT</sequence>
<dbReference type="InterPro" id="IPR050832">
    <property type="entry name" value="Bact_Acetyltransf"/>
</dbReference>
<dbReference type="CDD" id="cd04301">
    <property type="entry name" value="NAT_SF"/>
    <property type="match status" value="1"/>
</dbReference>
<dbReference type="PANTHER" id="PTHR43877">
    <property type="entry name" value="AMINOALKYLPHOSPHONATE N-ACETYLTRANSFERASE-RELATED-RELATED"/>
    <property type="match status" value="1"/>
</dbReference>
<reference evidence="4 5" key="1">
    <citation type="submission" date="2020-08" db="EMBL/GenBank/DDBJ databases">
        <title>The Agave Microbiome: Exploring the role of microbial communities in plant adaptations to desert environments.</title>
        <authorList>
            <person name="Partida-Martinez L.P."/>
        </authorList>
    </citation>
    <scope>NUCLEOTIDE SEQUENCE [LARGE SCALE GENOMIC DNA]</scope>
    <source>
        <strain evidence="4 5">AS3.12</strain>
    </source>
</reference>
<feature type="domain" description="N-acetyltransferase" evidence="3">
    <location>
        <begin position="2"/>
        <end position="157"/>
    </location>
</feature>
<evidence type="ECO:0000313" key="4">
    <source>
        <dbReference type="EMBL" id="MBB6508123.1"/>
    </source>
</evidence>
<dbReference type="SUPFAM" id="SSF55729">
    <property type="entry name" value="Acyl-CoA N-acyltransferases (Nat)"/>
    <property type="match status" value="1"/>
</dbReference>
<keyword evidence="5" id="KW-1185">Reference proteome</keyword>
<keyword evidence="2" id="KW-0012">Acyltransferase</keyword>
<evidence type="ECO:0000256" key="2">
    <source>
        <dbReference type="ARBA" id="ARBA00023315"/>
    </source>
</evidence>
<protein>
    <submittedName>
        <fullName evidence="4">GNAT superfamily N-acetyltransferase</fullName>
    </submittedName>
</protein>
<dbReference type="GO" id="GO:0016747">
    <property type="term" value="F:acyltransferase activity, transferring groups other than amino-acyl groups"/>
    <property type="evidence" value="ECO:0007669"/>
    <property type="project" value="InterPro"/>
</dbReference>
<dbReference type="PROSITE" id="PS51186">
    <property type="entry name" value="GNAT"/>
    <property type="match status" value="1"/>
</dbReference>
<evidence type="ECO:0000259" key="3">
    <source>
        <dbReference type="PROSITE" id="PS51186"/>
    </source>
</evidence>
<evidence type="ECO:0000313" key="5">
    <source>
        <dbReference type="Proteomes" id="UP000585437"/>
    </source>
</evidence>
<comment type="caution">
    <text evidence="4">The sequence shown here is derived from an EMBL/GenBank/DDBJ whole genome shotgun (WGS) entry which is preliminary data.</text>
</comment>
<dbReference type="Proteomes" id="UP000585437">
    <property type="component" value="Unassembled WGS sequence"/>
</dbReference>
<gene>
    <name evidence="4" type="ORF">F4695_001455</name>
</gene>
<dbReference type="InterPro" id="IPR000182">
    <property type="entry name" value="GNAT_dom"/>
</dbReference>
<evidence type="ECO:0000256" key="1">
    <source>
        <dbReference type="ARBA" id="ARBA00022679"/>
    </source>
</evidence>
<dbReference type="RefSeq" id="WP_062454185.1">
    <property type="nucleotide sequence ID" value="NZ_JACHBU010000002.1"/>
</dbReference>
<dbReference type="AlphaFoldDB" id="A0A7X0JIF4"/>
<dbReference type="Pfam" id="PF00583">
    <property type="entry name" value="Acetyltransf_1"/>
    <property type="match status" value="1"/>
</dbReference>
<accession>A0A7X0JIF4</accession>
<dbReference type="InterPro" id="IPR016181">
    <property type="entry name" value="Acyl_CoA_acyltransferase"/>
</dbReference>
<organism evidence="4 5">
    <name type="scientific">Rhizobium soli</name>
    <dbReference type="NCBI Taxonomy" id="424798"/>
    <lineage>
        <taxon>Bacteria</taxon>
        <taxon>Pseudomonadati</taxon>
        <taxon>Pseudomonadota</taxon>
        <taxon>Alphaproteobacteria</taxon>
        <taxon>Hyphomicrobiales</taxon>
        <taxon>Rhizobiaceae</taxon>
        <taxon>Rhizobium/Agrobacterium group</taxon>
        <taxon>Rhizobium</taxon>
    </lineage>
</organism>
<keyword evidence="1 4" id="KW-0808">Transferase</keyword>